<reference evidence="2" key="1">
    <citation type="journal article" date="2023" name="Mol. Phylogenet. Evol.">
        <title>Genome-scale phylogeny and comparative genomics of the fungal order Sordariales.</title>
        <authorList>
            <person name="Hensen N."/>
            <person name="Bonometti L."/>
            <person name="Westerberg I."/>
            <person name="Brannstrom I.O."/>
            <person name="Guillou S."/>
            <person name="Cros-Aarteil S."/>
            <person name="Calhoun S."/>
            <person name="Haridas S."/>
            <person name="Kuo A."/>
            <person name="Mondo S."/>
            <person name="Pangilinan J."/>
            <person name="Riley R."/>
            <person name="LaButti K."/>
            <person name="Andreopoulos B."/>
            <person name="Lipzen A."/>
            <person name="Chen C."/>
            <person name="Yan M."/>
            <person name="Daum C."/>
            <person name="Ng V."/>
            <person name="Clum A."/>
            <person name="Steindorff A."/>
            <person name="Ohm R.A."/>
            <person name="Martin F."/>
            <person name="Silar P."/>
            <person name="Natvig D.O."/>
            <person name="Lalanne C."/>
            <person name="Gautier V."/>
            <person name="Ament-Velasquez S.L."/>
            <person name="Kruys A."/>
            <person name="Hutchinson M.I."/>
            <person name="Powell A.J."/>
            <person name="Barry K."/>
            <person name="Miller A.N."/>
            <person name="Grigoriev I.V."/>
            <person name="Debuchy R."/>
            <person name="Gladieux P."/>
            <person name="Hiltunen Thoren M."/>
            <person name="Johannesson H."/>
        </authorList>
    </citation>
    <scope>NUCLEOTIDE SEQUENCE</scope>
    <source>
        <strain evidence="2">CBS 955.72</strain>
    </source>
</reference>
<proteinExistence type="predicted"/>
<dbReference type="Proteomes" id="UP001275084">
    <property type="component" value="Unassembled WGS sequence"/>
</dbReference>
<feature type="compositionally biased region" description="Basic and acidic residues" evidence="1">
    <location>
        <begin position="84"/>
        <end position="95"/>
    </location>
</feature>
<dbReference type="EMBL" id="JAUIQD010000005">
    <property type="protein sequence ID" value="KAK3348958.1"/>
    <property type="molecule type" value="Genomic_DNA"/>
</dbReference>
<name>A0AAJ0HDN6_9PEZI</name>
<feature type="region of interest" description="Disordered" evidence="1">
    <location>
        <begin position="82"/>
        <end position="102"/>
    </location>
</feature>
<protein>
    <submittedName>
        <fullName evidence="2">Uncharacterized protein</fullName>
    </submittedName>
</protein>
<comment type="caution">
    <text evidence="2">The sequence shown here is derived from an EMBL/GenBank/DDBJ whole genome shotgun (WGS) entry which is preliminary data.</text>
</comment>
<evidence type="ECO:0000256" key="1">
    <source>
        <dbReference type="SAM" id="MobiDB-lite"/>
    </source>
</evidence>
<evidence type="ECO:0000313" key="3">
    <source>
        <dbReference type="Proteomes" id="UP001275084"/>
    </source>
</evidence>
<reference evidence="2" key="2">
    <citation type="submission" date="2023-06" db="EMBL/GenBank/DDBJ databases">
        <authorList>
            <consortium name="Lawrence Berkeley National Laboratory"/>
            <person name="Haridas S."/>
            <person name="Hensen N."/>
            <person name="Bonometti L."/>
            <person name="Westerberg I."/>
            <person name="Brannstrom I.O."/>
            <person name="Guillou S."/>
            <person name="Cros-Aarteil S."/>
            <person name="Calhoun S."/>
            <person name="Kuo A."/>
            <person name="Mondo S."/>
            <person name="Pangilinan J."/>
            <person name="Riley R."/>
            <person name="Labutti K."/>
            <person name="Andreopoulos B."/>
            <person name="Lipzen A."/>
            <person name="Chen C."/>
            <person name="Yanf M."/>
            <person name="Daum C."/>
            <person name="Ng V."/>
            <person name="Clum A."/>
            <person name="Steindorff A."/>
            <person name="Ohm R."/>
            <person name="Martin F."/>
            <person name="Silar P."/>
            <person name="Natvig D."/>
            <person name="Lalanne C."/>
            <person name="Gautier V."/>
            <person name="Ament-Velasquez S.L."/>
            <person name="Kruys A."/>
            <person name="Hutchinson M.I."/>
            <person name="Powell A.J."/>
            <person name="Barry K."/>
            <person name="Miller A.N."/>
            <person name="Grigoriev I.V."/>
            <person name="Debuchy R."/>
            <person name="Gladieux P."/>
            <person name="Thoren M.H."/>
            <person name="Johannesson H."/>
        </authorList>
    </citation>
    <scope>NUCLEOTIDE SEQUENCE</scope>
    <source>
        <strain evidence="2">CBS 955.72</strain>
    </source>
</reference>
<gene>
    <name evidence="2" type="ORF">B0T25DRAFT_231924</name>
</gene>
<feature type="compositionally biased region" description="Polar residues" evidence="1">
    <location>
        <begin position="1"/>
        <end position="17"/>
    </location>
</feature>
<evidence type="ECO:0000313" key="2">
    <source>
        <dbReference type="EMBL" id="KAK3348958.1"/>
    </source>
</evidence>
<accession>A0AAJ0HDN6</accession>
<feature type="region of interest" description="Disordered" evidence="1">
    <location>
        <begin position="1"/>
        <end position="35"/>
    </location>
</feature>
<sequence length="102" mass="10844">MLDSSSTTAGQPPSSQFHSGVSHVVSKHSGLTPGQKKLCDNLIVLLGRHNLSGDAPTDGTRRVLWKAVFASGWDTTCPIVAPRDAPRNRTHHEAATECGTIT</sequence>
<dbReference type="AlphaFoldDB" id="A0AAJ0HDN6"/>
<keyword evidence="3" id="KW-1185">Reference proteome</keyword>
<organism evidence="2 3">
    <name type="scientific">Lasiosphaeria hispida</name>
    <dbReference type="NCBI Taxonomy" id="260671"/>
    <lineage>
        <taxon>Eukaryota</taxon>
        <taxon>Fungi</taxon>
        <taxon>Dikarya</taxon>
        <taxon>Ascomycota</taxon>
        <taxon>Pezizomycotina</taxon>
        <taxon>Sordariomycetes</taxon>
        <taxon>Sordariomycetidae</taxon>
        <taxon>Sordariales</taxon>
        <taxon>Lasiosphaeriaceae</taxon>
        <taxon>Lasiosphaeria</taxon>
    </lineage>
</organism>
<feature type="compositionally biased region" description="Low complexity" evidence="1">
    <location>
        <begin position="18"/>
        <end position="30"/>
    </location>
</feature>